<evidence type="ECO:0000259" key="9">
    <source>
        <dbReference type="Pfam" id="PF23540"/>
    </source>
</evidence>
<keyword evidence="6" id="KW-1133">Transmembrane helix</keyword>
<accession>R3W447</accession>
<evidence type="ECO:0000256" key="4">
    <source>
        <dbReference type="ARBA" id="ARBA00022777"/>
    </source>
</evidence>
<dbReference type="HOGENOM" id="CLU_000445_20_8_9"/>
<dbReference type="STRING" id="154621.RV11_GL001652"/>
<evidence type="ECO:0000256" key="5">
    <source>
        <dbReference type="ARBA" id="ARBA00023012"/>
    </source>
</evidence>
<keyword evidence="11" id="KW-1185">Reference proteome</keyword>
<evidence type="ECO:0000313" key="10">
    <source>
        <dbReference type="EMBL" id="EOL42291.1"/>
    </source>
</evidence>
<dbReference type="InterPro" id="IPR050482">
    <property type="entry name" value="Sensor_HK_TwoCompSys"/>
</dbReference>
<evidence type="ECO:0000256" key="3">
    <source>
        <dbReference type="ARBA" id="ARBA00022679"/>
    </source>
</evidence>
<protein>
    <recommendedName>
        <fullName evidence="2">histidine kinase</fullName>
        <ecNumber evidence="2">2.7.13.3</ecNumber>
    </recommendedName>
</protein>
<sequence length="374" mass="42792">MKHFFTEHILFPKRFGLLPYFLLVFLIPNVSYFIPLDSVTKGIFFLLLLVFLKAYRDGYEVTKHLQYHFFIQLIISLLFGIFLGNGYLFIFTAWEIGSLPIGKKRFQQFLIAYYSTCAISIGWGLLHADLSIAENDYSLFIAFLFSIISPLVARSVQSSYQQSYRLAQQNQRLESIIRQGERERIAQDLHDNLGQAFSIITMKTELAAKLLEKKPEAVQKELIEIAETSRKNLSMVREIVSNLQERTIAKTMIEEEKNIRVADILLYSKNEELAENWPLPVQDVCSAVIKEAVTNMIRHSKASLAEIIFGETEDSYCLTIRDNGDGFTAIREGAHGLTGMRNRVESFHGCFSIMSKDGTVLEIKIPNKSFKKAE</sequence>
<dbReference type="EMBL" id="AJAT01000017">
    <property type="protein sequence ID" value="EOL42291.1"/>
    <property type="molecule type" value="Genomic_DNA"/>
</dbReference>
<proteinExistence type="predicted"/>
<keyword evidence="6" id="KW-0812">Transmembrane</keyword>
<dbReference type="AlphaFoldDB" id="R3W447"/>
<dbReference type="CDD" id="cd16917">
    <property type="entry name" value="HATPase_UhpB-NarQ-NarX-like"/>
    <property type="match status" value="1"/>
</dbReference>
<evidence type="ECO:0000313" key="11">
    <source>
        <dbReference type="Proteomes" id="UP000013785"/>
    </source>
</evidence>
<feature type="domain" description="Signal transduction histidine kinase subgroup 3 dimerisation and phosphoacceptor" evidence="8">
    <location>
        <begin position="181"/>
        <end position="246"/>
    </location>
</feature>
<keyword evidence="5" id="KW-0902">Two-component regulatory system</keyword>
<evidence type="ECO:0000259" key="7">
    <source>
        <dbReference type="Pfam" id="PF02518"/>
    </source>
</evidence>
<organism evidence="10 11">
    <name type="scientific">Enterococcus phoeniculicola ATCC BAA-412</name>
    <dbReference type="NCBI Taxonomy" id="1158610"/>
    <lineage>
        <taxon>Bacteria</taxon>
        <taxon>Bacillati</taxon>
        <taxon>Bacillota</taxon>
        <taxon>Bacilli</taxon>
        <taxon>Lactobacillales</taxon>
        <taxon>Enterococcaceae</taxon>
        <taxon>Enterococcus</taxon>
    </lineage>
</organism>
<dbReference type="eggNOG" id="COG4585">
    <property type="taxonomic scope" value="Bacteria"/>
</dbReference>
<dbReference type="InterPro" id="IPR003594">
    <property type="entry name" value="HATPase_dom"/>
</dbReference>
<comment type="catalytic activity">
    <reaction evidence="1">
        <text>ATP + protein L-histidine = ADP + protein N-phospho-L-histidine.</text>
        <dbReference type="EC" id="2.7.13.3"/>
    </reaction>
</comment>
<dbReference type="Pfam" id="PF02518">
    <property type="entry name" value="HATPase_c"/>
    <property type="match status" value="1"/>
</dbReference>
<dbReference type="RefSeq" id="WP_010769279.1">
    <property type="nucleotide sequence ID" value="NZ_ASWE01000001.1"/>
</dbReference>
<gene>
    <name evidence="10" type="ORF">UC3_02643</name>
</gene>
<dbReference type="PATRIC" id="fig|1158610.3.peg.2625"/>
<evidence type="ECO:0000256" key="6">
    <source>
        <dbReference type="SAM" id="Phobius"/>
    </source>
</evidence>
<feature type="domain" description="DesK/YvfT N-terminal" evidence="9">
    <location>
        <begin position="9"/>
        <end position="148"/>
    </location>
</feature>
<dbReference type="Pfam" id="PF23540">
    <property type="entry name" value="DesK_N"/>
    <property type="match status" value="1"/>
</dbReference>
<feature type="transmembrane region" description="Helical" evidence="6">
    <location>
        <begin position="69"/>
        <end position="94"/>
    </location>
</feature>
<evidence type="ECO:0000256" key="2">
    <source>
        <dbReference type="ARBA" id="ARBA00012438"/>
    </source>
</evidence>
<evidence type="ECO:0000256" key="1">
    <source>
        <dbReference type="ARBA" id="ARBA00000085"/>
    </source>
</evidence>
<keyword evidence="6" id="KW-0472">Membrane</keyword>
<feature type="domain" description="Histidine kinase/HSP90-like ATPase" evidence="7">
    <location>
        <begin position="287"/>
        <end position="367"/>
    </location>
</feature>
<comment type="caution">
    <text evidence="10">The sequence shown here is derived from an EMBL/GenBank/DDBJ whole genome shotgun (WGS) entry which is preliminary data.</text>
</comment>
<dbReference type="InterPro" id="IPR036890">
    <property type="entry name" value="HATPase_C_sf"/>
</dbReference>
<dbReference type="EC" id="2.7.13.3" evidence="2"/>
<dbReference type="Pfam" id="PF07730">
    <property type="entry name" value="HisKA_3"/>
    <property type="match status" value="1"/>
</dbReference>
<name>R3W447_9ENTE</name>
<dbReference type="PANTHER" id="PTHR24421:SF63">
    <property type="entry name" value="SENSOR HISTIDINE KINASE DESK"/>
    <property type="match status" value="1"/>
</dbReference>
<dbReference type="GO" id="GO:0000155">
    <property type="term" value="F:phosphorelay sensor kinase activity"/>
    <property type="evidence" value="ECO:0007669"/>
    <property type="project" value="InterPro"/>
</dbReference>
<dbReference type="SUPFAM" id="SSF55874">
    <property type="entry name" value="ATPase domain of HSP90 chaperone/DNA topoisomerase II/histidine kinase"/>
    <property type="match status" value="1"/>
</dbReference>
<keyword evidence="4" id="KW-0418">Kinase</keyword>
<evidence type="ECO:0000259" key="8">
    <source>
        <dbReference type="Pfam" id="PF07730"/>
    </source>
</evidence>
<dbReference type="GO" id="GO:0046983">
    <property type="term" value="F:protein dimerization activity"/>
    <property type="evidence" value="ECO:0007669"/>
    <property type="project" value="InterPro"/>
</dbReference>
<dbReference type="Proteomes" id="UP000013785">
    <property type="component" value="Unassembled WGS sequence"/>
</dbReference>
<dbReference type="InterPro" id="IPR011712">
    <property type="entry name" value="Sig_transdc_His_kin_sub3_dim/P"/>
</dbReference>
<dbReference type="GO" id="GO:0016020">
    <property type="term" value="C:membrane"/>
    <property type="evidence" value="ECO:0007669"/>
    <property type="project" value="InterPro"/>
</dbReference>
<dbReference type="Gene3D" id="3.30.565.10">
    <property type="entry name" value="Histidine kinase-like ATPase, C-terminal domain"/>
    <property type="match status" value="1"/>
</dbReference>
<dbReference type="PANTHER" id="PTHR24421">
    <property type="entry name" value="NITRATE/NITRITE SENSOR PROTEIN NARX-RELATED"/>
    <property type="match status" value="1"/>
</dbReference>
<dbReference type="OrthoDB" id="9797605at2"/>
<dbReference type="Gene3D" id="1.20.5.1930">
    <property type="match status" value="1"/>
</dbReference>
<feature type="transmembrane region" description="Helical" evidence="6">
    <location>
        <begin position="106"/>
        <end position="125"/>
    </location>
</feature>
<dbReference type="InterPro" id="IPR056374">
    <property type="entry name" value="DesK/YvfT_N"/>
</dbReference>
<feature type="transmembrane region" description="Helical" evidence="6">
    <location>
        <begin position="20"/>
        <end position="49"/>
    </location>
</feature>
<feature type="transmembrane region" description="Helical" evidence="6">
    <location>
        <begin position="137"/>
        <end position="156"/>
    </location>
</feature>
<reference evidence="10 11" key="1">
    <citation type="submission" date="2013-02" db="EMBL/GenBank/DDBJ databases">
        <title>The Genome Sequence of Enterococcus phoeniculicola BAA-412.</title>
        <authorList>
            <consortium name="The Broad Institute Genome Sequencing Platform"/>
            <consortium name="The Broad Institute Genome Sequencing Center for Infectious Disease"/>
            <person name="Earl A.M."/>
            <person name="Gilmore M.S."/>
            <person name="Lebreton F."/>
            <person name="Walker B."/>
            <person name="Young S.K."/>
            <person name="Zeng Q."/>
            <person name="Gargeya S."/>
            <person name="Fitzgerald M."/>
            <person name="Haas B."/>
            <person name="Abouelleil A."/>
            <person name="Alvarado L."/>
            <person name="Arachchi H.M."/>
            <person name="Berlin A.M."/>
            <person name="Chapman S.B."/>
            <person name="Dewar J."/>
            <person name="Goldberg J."/>
            <person name="Griggs A."/>
            <person name="Gujja S."/>
            <person name="Hansen M."/>
            <person name="Howarth C."/>
            <person name="Imamovic A."/>
            <person name="Larimer J."/>
            <person name="McCowan C."/>
            <person name="Murphy C."/>
            <person name="Neiman D."/>
            <person name="Pearson M."/>
            <person name="Priest M."/>
            <person name="Roberts A."/>
            <person name="Saif S."/>
            <person name="Shea T."/>
            <person name="Sisk P."/>
            <person name="Sykes S."/>
            <person name="Wortman J."/>
            <person name="Nusbaum C."/>
            <person name="Birren B."/>
        </authorList>
    </citation>
    <scope>NUCLEOTIDE SEQUENCE [LARGE SCALE GENOMIC DNA]</scope>
    <source>
        <strain evidence="10 11">ATCC BAA-412</strain>
    </source>
</reference>
<keyword evidence="3" id="KW-0808">Transferase</keyword>